<reference evidence="2" key="1">
    <citation type="journal article" date="2019" name="Int. J. Syst. Evol. Microbiol.">
        <title>The Global Catalogue of Microorganisms (GCM) 10K type strain sequencing project: providing services to taxonomists for standard genome sequencing and annotation.</title>
        <authorList>
            <consortium name="The Broad Institute Genomics Platform"/>
            <consortium name="The Broad Institute Genome Sequencing Center for Infectious Disease"/>
            <person name="Wu L."/>
            <person name="Ma J."/>
        </authorList>
    </citation>
    <scope>NUCLEOTIDE SEQUENCE [LARGE SCALE GENOMIC DNA]</scope>
    <source>
        <strain evidence="2">JCM 17027</strain>
    </source>
</reference>
<dbReference type="InterPro" id="IPR006437">
    <property type="entry name" value="Phage_terminase_lsu"/>
</dbReference>
<dbReference type="Pfam" id="PF03237">
    <property type="entry name" value="Terminase_6N"/>
    <property type="match status" value="1"/>
</dbReference>
<dbReference type="Proteomes" id="UP001500034">
    <property type="component" value="Unassembled WGS sequence"/>
</dbReference>
<protein>
    <submittedName>
        <fullName evidence="1">PBSX family phage terminase large subunit</fullName>
    </submittedName>
</protein>
<dbReference type="Gene3D" id="3.40.50.300">
    <property type="entry name" value="P-loop containing nucleotide triphosphate hydrolases"/>
    <property type="match status" value="1"/>
</dbReference>
<gene>
    <name evidence="1" type="ORF">GCM10022384_07390</name>
</gene>
<sequence length="432" mass="48204">MFTPLAGKALRATQLAAARGNLWEGAVRSGKTIGSIMVWLRYVRTGPPGALLMVGKTERTLKRNIIDVIVQMIGKKRCDYRAGAGEVIIFGRTIYVAGANDERAADKIKGLTLAGAYCDELTTYPENFFQMLETRLSVEDAQWFATTNPEGPNHWLKTQILDRARLHLRRDGTLVETADPDALDVARFSFVLDDNPALPAAYVASLKKSHQGLFFKRYILGEWCLAEGVIYDAFDKQRHVVKELPQITRWFCDAIDYGTTNPYADLLIGLGSDHRLYVVSEYRWDSRVQRRKMTDAEYSQGRRRWLASVAQPQSNVVGVQPEWTVVDPSAASYIEQLHRDGVSGVTPADNAVMDGIRTVGSLFSTGGLMVHESAQGLIEEIPGYSWDSAAAERGDDKPIKENDHSCDALRYGVRTTEALWRPYLPTRLEVAA</sequence>
<proteinExistence type="predicted"/>
<evidence type="ECO:0000313" key="1">
    <source>
        <dbReference type="EMBL" id="GAA3956791.1"/>
    </source>
</evidence>
<dbReference type="RefSeq" id="WP_345589117.1">
    <property type="nucleotide sequence ID" value="NZ_BAABCQ010000009.1"/>
</dbReference>
<dbReference type="NCBIfam" id="TIGR01547">
    <property type="entry name" value="phage_term_2"/>
    <property type="match status" value="1"/>
</dbReference>
<dbReference type="InterPro" id="IPR027417">
    <property type="entry name" value="P-loop_NTPase"/>
</dbReference>
<accession>A0ABP7NYN0</accession>
<evidence type="ECO:0000313" key="2">
    <source>
        <dbReference type="Proteomes" id="UP001500034"/>
    </source>
</evidence>
<name>A0ABP7NYN0_9ACTN</name>
<dbReference type="Gene3D" id="3.30.420.280">
    <property type="match status" value="1"/>
</dbReference>
<dbReference type="EMBL" id="BAABCQ010000009">
    <property type="protein sequence ID" value="GAA3956791.1"/>
    <property type="molecule type" value="Genomic_DNA"/>
</dbReference>
<organism evidence="1 2">
    <name type="scientific">Streptomyces marokkonensis</name>
    <dbReference type="NCBI Taxonomy" id="324855"/>
    <lineage>
        <taxon>Bacteria</taxon>
        <taxon>Bacillati</taxon>
        <taxon>Actinomycetota</taxon>
        <taxon>Actinomycetes</taxon>
        <taxon>Kitasatosporales</taxon>
        <taxon>Streptomycetaceae</taxon>
        <taxon>Streptomyces</taxon>
    </lineage>
</organism>
<comment type="caution">
    <text evidence="1">The sequence shown here is derived from an EMBL/GenBank/DDBJ whole genome shotgun (WGS) entry which is preliminary data.</text>
</comment>
<keyword evidence="2" id="KW-1185">Reference proteome</keyword>